<feature type="transmembrane region" description="Helical" evidence="10">
    <location>
        <begin position="1504"/>
        <end position="1527"/>
    </location>
</feature>
<feature type="transmembrane region" description="Helical" evidence="10">
    <location>
        <begin position="1370"/>
        <end position="1391"/>
    </location>
</feature>
<sequence>MGLTLLALLLFGAAADTLSPALELGDASTALQTHRELRGETYPPEDCLEVRFVDSCVGTYAESTLTGAFAYWEGECGDTGGRPVYYNSLTEMFLYWVTSYNVWDVGPGCGMTSGIEAYGGAGWYPFEDTAATWTCSNNGAAAIKPVTIECSIYDGQPLPCSPGKYEPAGEAPGGDCASSCPPHLPTSPPGSTSLSSCMTYGANFLLVSAAAENLVESNSDASDFSLAIEGGDLRTPFGVACVSEILCLVGNEVGNNVVAVNLRGEVMGVFAQVGNPVGVLHIKHLNLLAVASSAGSGEVLIFDLADLNLEQPLQESDAVQTIYMSASDGDPRYISLGEHDSELLITTDLGKVLRRCLDGTGCNPQTRNSVMMQYGGSNLYGIGVLDATYIIADRGNEKIYECPLTSVGISKINCEVFADKPQGTEWDPRNVLVDPIKRLVFVVDNFFSDVLVLDFDGAFLAPLASSRGALMQPTAMAQRPGLYAPLSPSHPPSSLPTAGERIEVALAMMDAYNSTVSNSHPTSAHDLALEVSAYGYITGTNFTTTIVGEIMYNKNSTAHASLTASVVIPYAGDWIVSVTQGTYNVHHFLGSPRLITVAAAATDPASCAVELTVGRSVTAGSSFEAIVKPFDEFENPTSHPEDSFKSRVELGNGEENFGNRHELPADHTFSEIRTVVGAYKLYLYHANTQREVAGSPISFDVLPDAPSSAASTASAGNTTSIVSVVDTALPLQAFVNDAFGNEVLDAPGVVVKVQGLDSLDPAAVVERGLEGPRYSHTVTILEGLEAKLIISFHLNDVQIGETAEIAVAPPLPAKVIYDKTKLYIGGGVGCFVLIAGTLYFLYYRHTSKRKVKKMLSAHLQTQARREDEAEELRKKAAIIVKEKEEEMARANNLRKKNENLEDSLRKKKHSEKEMDAMRRAMDGQKEERKDELRTVLISSSEIEIKELLGQGGMGKVHLANYKGQLVAVKQLLTINDDSVMRFRRECFLTKEMSHPNVVRLIGVTWDDLMLGCVLEYVDGGSLQDRLKKDWNEDFEDKITWKGELLKWAREAALGCQYLHHKRYFDETADEWKEGIVHRDLKPDNMLVTTEGVLKLTDFGEARTAEVDMTMTAVGTPIFVCPEIIRSGRYDAKADSYSFGICLVAMMRVEDTIVNFFFNALIKKMRKATRMGVGLMALNRNIEKGWRPTLPEEFYPSLVDLIWRCWDDDPEKRPNMDEVVRLLMGPIADEVRSNHEPIFGSGKVIGACSQKDMGLADDDEEGVTRTEHERVVSDLGHERDLIVAEHKKVLAELQGRVEKAEGEVRVKEATIVNKNKELQDSMLSAPWRVYAFLAAVVGLVGHFGSLTGFFAPEDDPAHWRWWHETYPDVFVYQQLTFITSSLYIYTMMTTALTGRSGGDTTKFLLAYPIVTIAYFTVFTGGVFWGLWTSEYLNHLVNQCIFLVYALGCKDVRKYILRHGWMGPKGVNIIVAKFVVCYYGWIWACWMTLGTWPYPFMNLFETGANVIFGGIAAGCFALTAALYLAVGLIEDRFGAGWKMKGMPATRRSPRAGGKGVPREIRKLQ</sequence>
<dbReference type="Pfam" id="PF00069">
    <property type="entry name" value="Pkinase"/>
    <property type="match status" value="1"/>
</dbReference>
<keyword evidence="3 7" id="KW-0547">Nucleotide-binding</keyword>
<dbReference type="EMBL" id="BRYB01001316">
    <property type="protein sequence ID" value="GMI23076.1"/>
    <property type="molecule type" value="Genomic_DNA"/>
</dbReference>
<evidence type="ECO:0000256" key="10">
    <source>
        <dbReference type="SAM" id="Phobius"/>
    </source>
</evidence>
<comment type="caution">
    <text evidence="13">The sequence shown here is derived from an EMBL/GenBank/DDBJ whole genome shotgun (WGS) entry which is preliminary data.</text>
</comment>
<keyword evidence="2 10" id="KW-0812">Transmembrane</keyword>
<dbReference type="InterPro" id="IPR006838">
    <property type="entry name" value="ADTRP_AIG1"/>
</dbReference>
<evidence type="ECO:0000256" key="4">
    <source>
        <dbReference type="ARBA" id="ARBA00022840"/>
    </source>
</evidence>
<feature type="region of interest" description="Disordered" evidence="9">
    <location>
        <begin position="894"/>
        <end position="924"/>
    </location>
</feature>
<evidence type="ECO:0000256" key="3">
    <source>
        <dbReference type="ARBA" id="ARBA00022741"/>
    </source>
</evidence>
<feature type="coiled-coil region" evidence="8">
    <location>
        <begin position="1282"/>
        <end position="1316"/>
    </location>
</feature>
<dbReference type="InterPro" id="IPR051681">
    <property type="entry name" value="Ser/Thr_Kinases-Pseudokinases"/>
</dbReference>
<dbReference type="PANTHER" id="PTHR44329:SF298">
    <property type="entry name" value="MIXED LINEAGE KINASE DOMAIN-LIKE PROTEIN"/>
    <property type="match status" value="1"/>
</dbReference>
<dbReference type="PROSITE" id="PS00107">
    <property type="entry name" value="PROTEIN_KINASE_ATP"/>
    <property type="match status" value="1"/>
</dbReference>
<keyword evidence="4 7" id="KW-0067">ATP-binding</keyword>
<dbReference type="InterPro" id="IPR017441">
    <property type="entry name" value="Protein_kinase_ATP_BS"/>
</dbReference>
<keyword evidence="5 10" id="KW-1133">Transmembrane helix</keyword>
<dbReference type="InterPro" id="IPR008271">
    <property type="entry name" value="Ser/Thr_kinase_AS"/>
</dbReference>
<dbReference type="SUPFAM" id="SSF56112">
    <property type="entry name" value="Protein kinase-like (PK-like)"/>
    <property type="match status" value="1"/>
</dbReference>
<feature type="domain" description="Protein kinase" evidence="12">
    <location>
        <begin position="942"/>
        <end position="1238"/>
    </location>
</feature>
<evidence type="ECO:0000256" key="2">
    <source>
        <dbReference type="ARBA" id="ARBA00022692"/>
    </source>
</evidence>
<name>A0ABQ6MB46_9STRA</name>
<keyword evidence="8" id="KW-0175">Coiled coil</keyword>
<organism evidence="13 14">
    <name type="scientific">Tetraparma gracilis</name>
    <dbReference type="NCBI Taxonomy" id="2962635"/>
    <lineage>
        <taxon>Eukaryota</taxon>
        <taxon>Sar</taxon>
        <taxon>Stramenopiles</taxon>
        <taxon>Ochrophyta</taxon>
        <taxon>Bolidophyceae</taxon>
        <taxon>Parmales</taxon>
        <taxon>Triparmaceae</taxon>
        <taxon>Tetraparma</taxon>
    </lineage>
</organism>
<feature type="compositionally biased region" description="Basic and acidic residues" evidence="9">
    <location>
        <begin position="895"/>
        <end position="924"/>
    </location>
</feature>
<dbReference type="PROSITE" id="PS00108">
    <property type="entry name" value="PROTEIN_KINASE_ST"/>
    <property type="match status" value="1"/>
</dbReference>
<evidence type="ECO:0000259" key="12">
    <source>
        <dbReference type="PROSITE" id="PS50011"/>
    </source>
</evidence>
<keyword evidence="6 10" id="KW-0472">Membrane</keyword>
<feature type="binding site" evidence="7">
    <location>
        <position position="969"/>
    </location>
    <ligand>
        <name>ATP</name>
        <dbReference type="ChEBI" id="CHEBI:30616"/>
    </ligand>
</feature>
<gene>
    <name evidence="13" type="ORF">TeGR_g9797</name>
</gene>
<protein>
    <recommendedName>
        <fullName evidence="12">Protein kinase domain-containing protein</fullName>
    </recommendedName>
</protein>
<keyword evidence="14" id="KW-1185">Reference proteome</keyword>
<dbReference type="Gene3D" id="1.10.510.10">
    <property type="entry name" value="Transferase(Phosphotransferase) domain 1"/>
    <property type="match status" value="1"/>
</dbReference>
<dbReference type="InterPro" id="IPR011009">
    <property type="entry name" value="Kinase-like_dom_sf"/>
</dbReference>
<dbReference type="SMART" id="SM00220">
    <property type="entry name" value="S_TKc"/>
    <property type="match status" value="1"/>
</dbReference>
<feature type="transmembrane region" description="Helical" evidence="10">
    <location>
        <begin position="1403"/>
        <end position="1424"/>
    </location>
</feature>
<accession>A0ABQ6MB46</accession>
<dbReference type="Proteomes" id="UP001165060">
    <property type="component" value="Unassembled WGS sequence"/>
</dbReference>
<comment type="subcellular location">
    <subcellularLocation>
        <location evidence="1">Endomembrane system</location>
        <topology evidence="1">Multi-pass membrane protein</topology>
    </subcellularLocation>
</comment>
<evidence type="ECO:0000256" key="9">
    <source>
        <dbReference type="SAM" id="MobiDB-lite"/>
    </source>
</evidence>
<feature type="region of interest" description="Disordered" evidence="9">
    <location>
        <begin position="1541"/>
        <end position="1562"/>
    </location>
</feature>
<keyword evidence="11" id="KW-0732">Signal</keyword>
<evidence type="ECO:0000256" key="8">
    <source>
        <dbReference type="SAM" id="Coils"/>
    </source>
</evidence>
<evidence type="ECO:0000313" key="13">
    <source>
        <dbReference type="EMBL" id="GMI23076.1"/>
    </source>
</evidence>
<proteinExistence type="predicted"/>
<evidence type="ECO:0000256" key="7">
    <source>
        <dbReference type="PROSITE-ProRule" id="PRU10141"/>
    </source>
</evidence>
<feature type="transmembrane region" description="Helical" evidence="10">
    <location>
        <begin position="1430"/>
        <end position="1447"/>
    </location>
</feature>
<dbReference type="Gene3D" id="3.30.200.20">
    <property type="entry name" value="Phosphorylase Kinase, domain 1"/>
    <property type="match status" value="1"/>
</dbReference>
<dbReference type="SUPFAM" id="SSF101898">
    <property type="entry name" value="NHL repeat"/>
    <property type="match status" value="1"/>
</dbReference>
<dbReference type="PROSITE" id="PS50011">
    <property type="entry name" value="PROTEIN_KINASE_DOM"/>
    <property type="match status" value="1"/>
</dbReference>
<feature type="transmembrane region" description="Helical" evidence="10">
    <location>
        <begin position="1468"/>
        <end position="1492"/>
    </location>
</feature>
<evidence type="ECO:0000313" key="14">
    <source>
        <dbReference type="Proteomes" id="UP001165060"/>
    </source>
</evidence>
<dbReference type="InterPro" id="IPR000719">
    <property type="entry name" value="Prot_kinase_dom"/>
</dbReference>
<feature type="transmembrane region" description="Helical" evidence="10">
    <location>
        <begin position="1328"/>
        <end position="1350"/>
    </location>
</feature>
<evidence type="ECO:0000256" key="6">
    <source>
        <dbReference type="ARBA" id="ARBA00023136"/>
    </source>
</evidence>
<feature type="chain" id="PRO_5046142175" description="Protein kinase domain-containing protein" evidence="11">
    <location>
        <begin position="16"/>
        <end position="1562"/>
    </location>
</feature>
<dbReference type="Pfam" id="PF04750">
    <property type="entry name" value="Far-17a_AIG1"/>
    <property type="match status" value="1"/>
</dbReference>
<feature type="transmembrane region" description="Helical" evidence="10">
    <location>
        <begin position="822"/>
        <end position="843"/>
    </location>
</feature>
<dbReference type="PANTHER" id="PTHR44329">
    <property type="entry name" value="SERINE/THREONINE-PROTEIN KINASE TNNI3K-RELATED"/>
    <property type="match status" value="1"/>
</dbReference>
<reference evidence="13 14" key="1">
    <citation type="journal article" date="2023" name="Commun. Biol.">
        <title>Genome analysis of Parmales, the sister group of diatoms, reveals the evolutionary specialization of diatoms from phago-mixotrophs to photoautotrophs.</title>
        <authorList>
            <person name="Ban H."/>
            <person name="Sato S."/>
            <person name="Yoshikawa S."/>
            <person name="Yamada K."/>
            <person name="Nakamura Y."/>
            <person name="Ichinomiya M."/>
            <person name="Sato N."/>
            <person name="Blanc-Mathieu R."/>
            <person name="Endo H."/>
            <person name="Kuwata A."/>
            <person name="Ogata H."/>
        </authorList>
    </citation>
    <scope>NUCLEOTIDE SEQUENCE [LARGE SCALE GENOMIC DNA]</scope>
</reference>
<feature type="signal peptide" evidence="11">
    <location>
        <begin position="1"/>
        <end position="15"/>
    </location>
</feature>
<evidence type="ECO:0000256" key="11">
    <source>
        <dbReference type="SAM" id="SignalP"/>
    </source>
</evidence>
<evidence type="ECO:0000256" key="5">
    <source>
        <dbReference type="ARBA" id="ARBA00022989"/>
    </source>
</evidence>
<evidence type="ECO:0000256" key="1">
    <source>
        <dbReference type="ARBA" id="ARBA00004127"/>
    </source>
</evidence>